<dbReference type="eggNOG" id="COG0845">
    <property type="taxonomic scope" value="Bacteria"/>
</dbReference>
<keyword evidence="2" id="KW-1185">Reference proteome</keyword>
<dbReference type="RefSeq" id="WP_157577859.1">
    <property type="nucleotide sequence ID" value="NZ_JALZ01000011.1"/>
</dbReference>
<dbReference type="STRING" id="1449350.OCH239_03780"/>
<dbReference type="OrthoDB" id="9806939at2"/>
<comment type="caution">
    <text evidence="1">The sequence shown here is derived from an EMBL/GenBank/DDBJ whole genome shotgun (WGS) entry which is preliminary data.</text>
</comment>
<reference evidence="1 2" key="1">
    <citation type="submission" date="2014-01" db="EMBL/GenBank/DDBJ databases">
        <title>Roseivivax halodurans JCM 10272 Genome Sequencing.</title>
        <authorList>
            <person name="Lai Q."/>
            <person name="Li G."/>
            <person name="Shao Z."/>
        </authorList>
    </citation>
    <scope>NUCLEOTIDE SEQUENCE [LARGE SCALE GENOMIC DNA]</scope>
    <source>
        <strain evidence="1 2">JCM 10272</strain>
    </source>
</reference>
<evidence type="ECO:0000313" key="1">
    <source>
        <dbReference type="EMBL" id="ETX14428.1"/>
    </source>
</evidence>
<dbReference type="EMBL" id="JALZ01000011">
    <property type="protein sequence ID" value="ETX14428.1"/>
    <property type="molecule type" value="Genomic_DNA"/>
</dbReference>
<gene>
    <name evidence="1" type="ORF">OCH239_03780</name>
</gene>
<proteinExistence type="predicted"/>
<protein>
    <submittedName>
        <fullName evidence="1">Uncharacterized protein</fullName>
    </submittedName>
</protein>
<accession>X7EH51</accession>
<evidence type="ECO:0000313" key="2">
    <source>
        <dbReference type="Proteomes" id="UP000022447"/>
    </source>
</evidence>
<name>X7EH51_9RHOB</name>
<dbReference type="AlphaFoldDB" id="X7EH51"/>
<dbReference type="Proteomes" id="UP000022447">
    <property type="component" value="Unassembled WGS sequence"/>
</dbReference>
<sequence>MTRSATVEAEIDKADGLLLSGMTYTIRMSEKTAPLPIVPATAITWDRSGAGI</sequence>
<organism evidence="1 2">
    <name type="scientific">Roseivivax halodurans JCM 10272</name>
    <dbReference type="NCBI Taxonomy" id="1449350"/>
    <lineage>
        <taxon>Bacteria</taxon>
        <taxon>Pseudomonadati</taxon>
        <taxon>Pseudomonadota</taxon>
        <taxon>Alphaproteobacteria</taxon>
        <taxon>Rhodobacterales</taxon>
        <taxon>Roseobacteraceae</taxon>
        <taxon>Roseivivax</taxon>
    </lineage>
</organism>